<evidence type="ECO:0000256" key="3">
    <source>
        <dbReference type="ARBA" id="ARBA00022833"/>
    </source>
</evidence>
<evidence type="ECO:0000313" key="5">
    <source>
        <dbReference type="Proteomes" id="UP000095281"/>
    </source>
</evidence>
<dbReference type="InterPro" id="IPR003656">
    <property type="entry name" value="Znf_BED"/>
</dbReference>
<evidence type="ECO:0000259" key="4">
    <source>
        <dbReference type="Pfam" id="PF02892"/>
    </source>
</evidence>
<reference evidence="6" key="1">
    <citation type="submission" date="2016-11" db="UniProtKB">
        <authorList>
            <consortium name="WormBaseParasite"/>
        </authorList>
    </citation>
    <scope>IDENTIFICATION</scope>
</reference>
<evidence type="ECO:0000256" key="2">
    <source>
        <dbReference type="ARBA" id="ARBA00022771"/>
    </source>
</evidence>
<evidence type="ECO:0000313" key="6">
    <source>
        <dbReference type="WBParaSite" id="MhA1_Contig794.frz3.gene4"/>
    </source>
</evidence>
<keyword evidence="3" id="KW-0862">Zinc</keyword>
<evidence type="ECO:0000256" key="1">
    <source>
        <dbReference type="ARBA" id="ARBA00022723"/>
    </source>
</evidence>
<feature type="domain" description="BED-type" evidence="4">
    <location>
        <begin position="11"/>
        <end position="54"/>
    </location>
</feature>
<keyword evidence="2" id="KW-0863">Zinc-finger</keyword>
<dbReference type="AlphaFoldDB" id="A0A1I8BYF8"/>
<keyword evidence="5" id="KW-1185">Reference proteome</keyword>
<dbReference type="GO" id="GO:0003677">
    <property type="term" value="F:DNA binding"/>
    <property type="evidence" value="ECO:0007669"/>
    <property type="project" value="InterPro"/>
</dbReference>
<dbReference type="Proteomes" id="UP000095281">
    <property type="component" value="Unplaced"/>
</dbReference>
<proteinExistence type="predicted"/>
<dbReference type="WBParaSite" id="MhA1_Contig794.frz3.gene4">
    <property type="protein sequence ID" value="MhA1_Contig794.frz3.gene4"/>
    <property type="gene ID" value="MhA1_Contig794.frz3.gene4"/>
</dbReference>
<accession>A0A1I8BYF8</accession>
<name>A0A1I8BYF8_MELHA</name>
<protein>
    <submittedName>
        <fullName evidence="6">BED-type domain-containing protein</fullName>
    </submittedName>
</protein>
<dbReference type="GO" id="GO:0008270">
    <property type="term" value="F:zinc ion binding"/>
    <property type="evidence" value="ECO:0007669"/>
    <property type="project" value="UniProtKB-KW"/>
</dbReference>
<organism evidence="5 6">
    <name type="scientific">Meloidogyne hapla</name>
    <name type="common">Root-knot nematode worm</name>
    <dbReference type="NCBI Taxonomy" id="6305"/>
    <lineage>
        <taxon>Eukaryota</taxon>
        <taxon>Metazoa</taxon>
        <taxon>Ecdysozoa</taxon>
        <taxon>Nematoda</taxon>
        <taxon>Chromadorea</taxon>
        <taxon>Rhabditida</taxon>
        <taxon>Tylenchina</taxon>
        <taxon>Tylenchomorpha</taxon>
        <taxon>Tylenchoidea</taxon>
        <taxon>Meloidogynidae</taxon>
        <taxon>Meloidogyninae</taxon>
        <taxon>Meloidogyne</taxon>
    </lineage>
</organism>
<dbReference type="Pfam" id="PF02892">
    <property type="entry name" value="zf-BED"/>
    <property type="match status" value="1"/>
</dbReference>
<sequence length="241" mass="29060">MRAIIWQIGLFQRLEGNKEAICKLCNENKEKKYTFSVNNFTTTNLVYHLKSKHKNTEYYKLYFKLEKEKENKKIKYEINFNNQLLQQIEEQTSNYNESSRIDEEQLLFNNEESNDQQQQPNEQLLQITEQLLLQSNNLGIKEIEKQKLPQNNLNNITYEKIQQSSLLKPQRFLKKDSFSIKSTQDLDTQLKKAKLEYFRTQTLAAEEQIYNLRIQRKLMEFEYEEKMQKKLQNKVTEGYKT</sequence>
<keyword evidence="1" id="KW-0479">Metal-binding</keyword>